<keyword evidence="1" id="KW-0472">Membrane</keyword>
<comment type="caution">
    <text evidence="2">The sequence shown here is derived from an EMBL/GenBank/DDBJ whole genome shotgun (WGS) entry which is preliminary data.</text>
</comment>
<accession>A0A2A5IZI7</accession>
<feature type="transmembrane region" description="Helical" evidence="1">
    <location>
        <begin position="413"/>
        <end position="434"/>
    </location>
</feature>
<dbReference type="AlphaFoldDB" id="A0A2A5IZI7"/>
<protein>
    <submittedName>
        <fullName evidence="2">Uncharacterized protein</fullName>
    </submittedName>
</protein>
<dbReference type="EMBL" id="NKHG01000024">
    <property type="protein sequence ID" value="PCK22536.1"/>
    <property type="molecule type" value="Genomic_DNA"/>
</dbReference>
<sequence length="514" mass="60022">MRNVLTYIYFRQKSFFYYRLPKLKIKNDLFIYVALSVILLFSAVFTTLITQLYTNHLFSHNEIFYISTFFIITFLLTGIQQSITNTVYKTSTKNDLKLLILSPLSFHELLLAKYFETTFLKEILISSILIPTLYLYHYSQIDSVFLGIVFTLNSVCFLYIMKFSVFYLSVIGYRYIATAYQLFFSILRIFVLAILAVIFLSNKINFQSHSMLNSFFNLISLDSPKVFQCKFIVFLQISLLIIVMLLIRTSFSHGVKAYFIGENSKNRTVKTMISHLSFHERKELSLIQLMIAYIKRQRKQEIIMTYLPLFSSLFSIILILYLLYYRIPAFMNANEGLVFIILSAVIVKMLSDTYCFLASIDFHGARFQLLKLTGIHPKFIVRSHIILSSSINITLFIILFTIATIVFQMSFSFFIFICVMAITQMILFNCIYFLSSISYPEFNRNFVSNLPSSKAKMTANLLILFCFLLEGLMLIIFDKQQYLAFIISTLIYLIFIFIILKISSLKIQFLNLSK</sequence>
<dbReference type="OrthoDB" id="9874989at2"/>
<keyword evidence="1" id="KW-0812">Transmembrane</keyword>
<gene>
    <name evidence="2" type="ORF">CEY02_03815</name>
</gene>
<name>A0A2A5IZI7_BACPU</name>
<evidence type="ECO:0000256" key="1">
    <source>
        <dbReference type="SAM" id="Phobius"/>
    </source>
</evidence>
<feature type="transmembrane region" description="Helical" evidence="1">
    <location>
        <begin position="231"/>
        <end position="247"/>
    </location>
</feature>
<feature type="transmembrane region" description="Helical" evidence="1">
    <location>
        <begin position="29"/>
        <end position="51"/>
    </location>
</feature>
<keyword evidence="1" id="KW-1133">Transmembrane helix</keyword>
<feature type="transmembrane region" description="Helical" evidence="1">
    <location>
        <begin position="182"/>
        <end position="201"/>
    </location>
</feature>
<feature type="transmembrane region" description="Helical" evidence="1">
    <location>
        <begin position="455"/>
        <end position="476"/>
    </location>
</feature>
<evidence type="ECO:0000313" key="3">
    <source>
        <dbReference type="Proteomes" id="UP000228754"/>
    </source>
</evidence>
<organism evidence="2 3">
    <name type="scientific">Bacillus pumilus</name>
    <name type="common">Bacillus mesentericus</name>
    <dbReference type="NCBI Taxonomy" id="1408"/>
    <lineage>
        <taxon>Bacteria</taxon>
        <taxon>Bacillati</taxon>
        <taxon>Bacillota</taxon>
        <taxon>Bacilli</taxon>
        <taxon>Bacillales</taxon>
        <taxon>Bacillaceae</taxon>
        <taxon>Bacillus</taxon>
    </lineage>
</organism>
<feature type="transmembrane region" description="Helical" evidence="1">
    <location>
        <begin position="63"/>
        <end position="79"/>
    </location>
</feature>
<dbReference type="Proteomes" id="UP000228754">
    <property type="component" value="Unassembled WGS sequence"/>
</dbReference>
<feature type="transmembrane region" description="Helical" evidence="1">
    <location>
        <begin position="482"/>
        <end position="500"/>
    </location>
</feature>
<feature type="transmembrane region" description="Helical" evidence="1">
    <location>
        <begin position="303"/>
        <end position="324"/>
    </location>
</feature>
<feature type="transmembrane region" description="Helical" evidence="1">
    <location>
        <begin position="119"/>
        <end position="138"/>
    </location>
</feature>
<evidence type="ECO:0000313" key="2">
    <source>
        <dbReference type="EMBL" id="PCK22536.1"/>
    </source>
</evidence>
<proteinExistence type="predicted"/>
<feature type="transmembrane region" description="Helical" evidence="1">
    <location>
        <begin position="144"/>
        <end position="170"/>
    </location>
</feature>
<reference evidence="2 3" key="1">
    <citation type="submission" date="2017-06" db="EMBL/GenBank/DDBJ databases">
        <title>Draft Genome Sequence of Bacillus sp Strain 36R Isolated from saline sediment at Atanasia, Sonora, Mexico.</title>
        <authorList>
            <person name="Sanchez Diaz R."/>
            <person name="Quiroz Macias M.E."/>
            <person name="Ibarra Gamez J.C."/>
            <person name="Enciso Ibarra J."/>
            <person name="Gomez Gil B."/>
            <person name="Galaviz Silva L."/>
        </authorList>
    </citation>
    <scope>NUCLEOTIDE SEQUENCE [LARGE SCALE GENOMIC DNA]</scope>
    <source>
        <strain evidence="2 3">36R_ATNSAL</strain>
    </source>
</reference>
<feature type="transmembrane region" description="Helical" evidence="1">
    <location>
        <begin position="336"/>
        <end position="358"/>
    </location>
</feature>
<feature type="transmembrane region" description="Helical" evidence="1">
    <location>
        <begin position="379"/>
        <end position="407"/>
    </location>
</feature>